<dbReference type="EMBL" id="PEBQ01000212">
    <property type="protein sequence ID" value="PHY92637.1"/>
    <property type="molecule type" value="Genomic_DNA"/>
</dbReference>
<keyword evidence="2" id="KW-1185">Reference proteome</keyword>
<dbReference type="Proteomes" id="UP000228751">
    <property type="component" value="Unassembled WGS sequence"/>
</dbReference>
<accession>A0A2G4R801</accession>
<sequence length="127" mass="14249">MFSLPLLPPLRTRFLPDEIRLTRISSLAATCSKETDDFLYHVADAPMASLFLQEGLPLNTRHPLMLTEQNGLGAWLSKIANYDPGDFSEPAVILRLRRVMVEDALEPDPDHTAEFASRCYLLSGNSF</sequence>
<dbReference type="OrthoDB" id="7280660at2"/>
<reference evidence="1 2" key="1">
    <citation type="submission" date="2017-10" db="EMBL/GenBank/DDBJ databases">
        <title>Genomic analysis of the genus Acetobacter.</title>
        <authorList>
            <person name="Kim K.H."/>
            <person name="Chun B.H."/>
            <person name="Son A.R."/>
            <person name="Jeon C.O."/>
        </authorList>
    </citation>
    <scope>NUCLEOTIDE SEQUENCE [LARGE SCALE GENOMIC DNA]</scope>
    <source>
        <strain evidence="1 2">LHT 2458</strain>
    </source>
</reference>
<name>A0A2G4R801_9PROT</name>
<organism evidence="1 2">
    <name type="scientific">Acetobacter pomorum</name>
    <dbReference type="NCBI Taxonomy" id="65959"/>
    <lineage>
        <taxon>Bacteria</taxon>
        <taxon>Pseudomonadati</taxon>
        <taxon>Pseudomonadota</taxon>
        <taxon>Alphaproteobacteria</taxon>
        <taxon>Acetobacterales</taxon>
        <taxon>Acetobacteraceae</taxon>
        <taxon>Acetobacter</taxon>
    </lineage>
</organism>
<evidence type="ECO:0000313" key="2">
    <source>
        <dbReference type="Proteomes" id="UP000228751"/>
    </source>
</evidence>
<comment type="caution">
    <text evidence="1">The sequence shown here is derived from an EMBL/GenBank/DDBJ whole genome shotgun (WGS) entry which is preliminary data.</text>
</comment>
<protein>
    <submittedName>
        <fullName evidence="1">Uncharacterized protein</fullName>
    </submittedName>
</protein>
<evidence type="ECO:0000313" key="1">
    <source>
        <dbReference type="EMBL" id="PHY92637.1"/>
    </source>
</evidence>
<dbReference type="AlphaFoldDB" id="A0A2G4R801"/>
<gene>
    <name evidence="1" type="ORF">CSR02_15845</name>
</gene>
<proteinExistence type="predicted"/>